<dbReference type="InterPro" id="IPR029021">
    <property type="entry name" value="Prot-tyrosine_phosphatase-like"/>
</dbReference>
<feature type="transmembrane region" description="Helical" evidence="1">
    <location>
        <begin position="175"/>
        <end position="193"/>
    </location>
</feature>
<dbReference type="GO" id="GO:0016020">
    <property type="term" value="C:membrane"/>
    <property type="evidence" value="ECO:0007669"/>
    <property type="project" value="UniProtKB-SubCell"/>
</dbReference>
<dbReference type="SUPFAM" id="SSF48317">
    <property type="entry name" value="Acid phosphatase/Vanadium-dependent haloperoxidase"/>
    <property type="match status" value="1"/>
</dbReference>
<feature type="transmembrane region" description="Helical" evidence="1">
    <location>
        <begin position="95"/>
        <end position="116"/>
    </location>
</feature>
<name>A0A6I3SWC3_9BURK</name>
<keyword evidence="1" id="KW-1133">Transmembrane helix</keyword>
<feature type="transmembrane region" description="Helical" evidence="1">
    <location>
        <begin position="248"/>
        <end position="265"/>
    </location>
</feature>
<dbReference type="Pfam" id="PF14378">
    <property type="entry name" value="PAP2_3"/>
    <property type="match status" value="1"/>
</dbReference>
<keyword evidence="1" id="KW-0472">Membrane</keyword>
<protein>
    <recommendedName>
        <fullName evidence="2">Inositolphosphotransferase Aur1/Ipt1 domain-containing protein</fullName>
    </recommendedName>
</protein>
<proteinExistence type="predicted"/>
<dbReference type="PANTHER" id="PTHR47216">
    <property type="match status" value="1"/>
</dbReference>
<sequence>MHAQVVAEAEAAAGQDQAVPVLFRCLHRMHNAQMRPNPQQARHLAGSAALPARLTHLVLNWLVFALCYPLANQLAAQQQVRRSLALALDADIPFLPWMIVPYATSGAFFTLVFFLVRTPEQLRVASRRLLVATVLGTMAFALFPARFSLTRPALDGALALLYGGLDLIDQPYNQFPSLHVAYCVIFWLALVPLVRGGLRALLGAWLALIVASTVFTWQHHVLDVAGGLALGLLAALLVQPGRTRRHTVAFYYGIGTGVLLLAGAWALRSWLLAYVAVSLALVAVAYWRRHAGFLGKQGGRHGLASWLLYWPYLAGYRLTWAAVLLRERQRPAFVRHDGQLWVGRRLTGREARQLPANCWVIDLSCELPETPSLRHERYRHVPLLDLHAPKAAQIRAVLALLEDCERAGEPVYLHCAMGYSRSRFIARLYQRKKSRCPSRSTS</sequence>
<feature type="transmembrane region" description="Helical" evidence="1">
    <location>
        <begin position="57"/>
        <end position="75"/>
    </location>
</feature>
<accession>A0A6I3SWC3</accession>
<reference evidence="3 4" key="1">
    <citation type="submission" date="2019-11" db="EMBL/GenBank/DDBJ databases">
        <title>Type strains purchased from KCTC, JCM and DSMZ.</title>
        <authorList>
            <person name="Lu H."/>
        </authorList>
    </citation>
    <scope>NUCLEOTIDE SEQUENCE [LARGE SCALE GENOMIC DNA]</scope>
    <source>
        <strain evidence="3 4">KCTC 52429</strain>
    </source>
</reference>
<keyword evidence="1" id="KW-0812">Transmembrane</keyword>
<dbReference type="PANTHER" id="PTHR47216:SF4">
    <property type="entry name" value="OS01G0859400 PROTEIN"/>
    <property type="match status" value="1"/>
</dbReference>
<evidence type="ECO:0000259" key="2">
    <source>
        <dbReference type="Pfam" id="PF14378"/>
    </source>
</evidence>
<evidence type="ECO:0000313" key="3">
    <source>
        <dbReference type="EMBL" id="MTV53493.1"/>
    </source>
</evidence>
<gene>
    <name evidence="3" type="ORF">GM672_12225</name>
</gene>
<dbReference type="AlphaFoldDB" id="A0A6I3SWC3"/>
<dbReference type="CDD" id="cd03386">
    <property type="entry name" value="PAP2_Aur1_like"/>
    <property type="match status" value="1"/>
</dbReference>
<comment type="caution">
    <text evidence="3">The sequence shown here is derived from an EMBL/GenBank/DDBJ whole genome shotgun (WGS) entry which is preliminary data.</text>
</comment>
<dbReference type="EMBL" id="WNKZ01000030">
    <property type="protein sequence ID" value="MTV53493.1"/>
    <property type="molecule type" value="Genomic_DNA"/>
</dbReference>
<dbReference type="InterPro" id="IPR026841">
    <property type="entry name" value="Aur1/Ipt1"/>
</dbReference>
<dbReference type="Proteomes" id="UP000430634">
    <property type="component" value="Unassembled WGS sequence"/>
</dbReference>
<dbReference type="OrthoDB" id="256494at2"/>
<feature type="transmembrane region" description="Helical" evidence="1">
    <location>
        <begin position="271"/>
        <end position="287"/>
    </location>
</feature>
<feature type="domain" description="Inositolphosphotransferase Aur1/Ipt1" evidence="2">
    <location>
        <begin position="107"/>
        <end position="236"/>
    </location>
</feature>
<feature type="transmembrane region" description="Helical" evidence="1">
    <location>
        <begin position="200"/>
        <end position="218"/>
    </location>
</feature>
<evidence type="ECO:0000256" key="1">
    <source>
        <dbReference type="SAM" id="Phobius"/>
    </source>
</evidence>
<dbReference type="Gene3D" id="3.90.190.10">
    <property type="entry name" value="Protein tyrosine phosphatase superfamily"/>
    <property type="match status" value="1"/>
</dbReference>
<feature type="transmembrane region" description="Helical" evidence="1">
    <location>
        <begin position="224"/>
        <end position="241"/>
    </location>
</feature>
<dbReference type="SUPFAM" id="SSF52799">
    <property type="entry name" value="(Phosphotyrosine protein) phosphatases II"/>
    <property type="match status" value="1"/>
</dbReference>
<feature type="transmembrane region" description="Helical" evidence="1">
    <location>
        <begin position="128"/>
        <end position="147"/>
    </location>
</feature>
<evidence type="ECO:0000313" key="4">
    <source>
        <dbReference type="Proteomes" id="UP000430634"/>
    </source>
</evidence>
<dbReference type="InterPro" id="IPR036938">
    <property type="entry name" value="PAP2/HPO_sf"/>
</dbReference>
<organism evidence="3 4">
    <name type="scientific">Pseudoduganella buxea</name>
    <dbReference type="NCBI Taxonomy" id="1949069"/>
    <lineage>
        <taxon>Bacteria</taxon>
        <taxon>Pseudomonadati</taxon>
        <taxon>Pseudomonadota</taxon>
        <taxon>Betaproteobacteria</taxon>
        <taxon>Burkholderiales</taxon>
        <taxon>Oxalobacteraceae</taxon>
        <taxon>Telluria group</taxon>
        <taxon>Pseudoduganella</taxon>
    </lineage>
</organism>